<evidence type="ECO:0000313" key="7">
    <source>
        <dbReference type="EMBL" id="QHN79866.1"/>
    </source>
</evidence>
<keyword evidence="4" id="KW-0804">Transcription</keyword>
<evidence type="ECO:0000256" key="2">
    <source>
        <dbReference type="ARBA" id="ARBA00023015"/>
    </source>
</evidence>
<evidence type="ECO:0000313" key="8">
    <source>
        <dbReference type="EMBL" id="RYQ93798.1"/>
    </source>
</evidence>
<evidence type="ECO:0000259" key="6">
    <source>
        <dbReference type="PROSITE" id="PS50066"/>
    </source>
</evidence>
<dbReference type="GO" id="GO:0046983">
    <property type="term" value="F:protein dimerization activity"/>
    <property type="evidence" value="ECO:0007669"/>
    <property type="project" value="InterPro"/>
</dbReference>
<gene>
    <name evidence="8" type="ORF">Ahy_B09g100035</name>
    <name evidence="7" type="ORF">DS421_19g673620</name>
</gene>
<evidence type="ECO:0000256" key="4">
    <source>
        <dbReference type="ARBA" id="ARBA00023163"/>
    </source>
</evidence>
<dbReference type="PANTHER" id="PTHR11945">
    <property type="entry name" value="MADS BOX PROTEIN"/>
    <property type="match status" value="1"/>
</dbReference>
<dbReference type="InterPro" id="IPR033896">
    <property type="entry name" value="MEF2-like_N"/>
</dbReference>
<dbReference type="SUPFAM" id="SSF55455">
    <property type="entry name" value="SRF-like"/>
    <property type="match status" value="1"/>
</dbReference>
<protein>
    <submittedName>
        <fullName evidence="7">Agamous-like MADS-box protein</fullName>
    </submittedName>
</protein>
<dbReference type="CDD" id="cd00265">
    <property type="entry name" value="MADS_MEF2_like"/>
    <property type="match status" value="1"/>
</dbReference>
<dbReference type="PRINTS" id="PR00404">
    <property type="entry name" value="MADSDOMAIN"/>
</dbReference>
<dbReference type="GO" id="GO:0045944">
    <property type="term" value="P:positive regulation of transcription by RNA polymerase II"/>
    <property type="evidence" value="ECO:0007669"/>
    <property type="project" value="InterPro"/>
</dbReference>
<dbReference type="AlphaFoldDB" id="A0A444XVH7"/>
<organism evidence="8 9">
    <name type="scientific">Arachis hypogaea</name>
    <name type="common">Peanut</name>
    <dbReference type="NCBI Taxonomy" id="3818"/>
    <lineage>
        <taxon>Eukaryota</taxon>
        <taxon>Viridiplantae</taxon>
        <taxon>Streptophyta</taxon>
        <taxon>Embryophyta</taxon>
        <taxon>Tracheophyta</taxon>
        <taxon>Spermatophyta</taxon>
        <taxon>Magnoliopsida</taxon>
        <taxon>eudicotyledons</taxon>
        <taxon>Gunneridae</taxon>
        <taxon>Pentapetalae</taxon>
        <taxon>rosids</taxon>
        <taxon>fabids</taxon>
        <taxon>Fabales</taxon>
        <taxon>Fabaceae</taxon>
        <taxon>Papilionoideae</taxon>
        <taxon>50 kb inversion clade</taxon>
        <taxon>dalbergioids sensu lato</taxon>
        <taxon>Dalbergieae</taxon>
        <taxon>Pterocarpus clade</taxon>
        <taxon>Arachis</taxon>
    </lineage>
</organism>
<dbReference type="Gene3D" id="6.10.140.920">
    <property type="match status" value="1"/>
</dbReference>
<keyword evidence="5" id="KW-0539">Nucleus</keyword>
<dbReference type="GO" id="GO:0000981">
    <property type="term" value="F:DNA-binding transcription factor activity, RNA polymerase II-specific"/>
    <property type="evidence" value="ECO:0007669"/>
    <property type="project" value="TreeGrafter"/>
</dbReference>
<dbReference type="EMBL" id="SDMP01000019">
    <property type="protein sequence ID" value="RYQ93798.1"/>
    <property type="molecule type" value="Genomic_DNA"/>
</dbReference>
<evidence type="ECO:0000313" key="9">
    <source>
        <dbReference type="Proteomes" id="UP000289738"/>
    </source>
</evidence>
<dbReference type="EMBL" id="CP031001">
    <property type="protein sequence ID" value="QHN79866.1"/>
    <property type="molecule type" value="Genomic_DNA"/>
</dbReference>
<evidence type="ECO:0000256" key="3">
    <source>
        <dbReference type="ARBA" id="ARBA00023125"/>
    </source>
</evidence>
<keyword evidence="2" id="KW-0805">Transcription regulation</keyword>
<dbReference type="Proteomes" id="UP000289738">
    <property type="component" value="Chromosome B09"/>
</dbReference>
<evidence type="ECO:0000256" key="1">
    <source>
        <dbReference type="ARBA" id="ARBA00004123"/>
    </source>
</evidence>
<accession>A0A444XVH7</accession>
<reference evidence="7 10" key="2">
    <citation type="submission" date="2020-01" db="EMBL/GenBank/DDBJ databases">
        <title>Genome sequence of Arachis hypogaea, cultivar Shitouqi.</title>
        <authorList>
            <person name="Zhuang W."/>
            <person name="Chen H."/>
            <person name="Varshney R."/>
            <person name="Wang D."/>
            <person name="Ming R."/>
        </authorList>
    </citation>
    <scope>NUCLEOTIDE SEQUENCE [LARGE SCALE GENOMIC DNA]</scope>
    <source>
        <tissue evidence="7">Young leaf</tissue>
    </source>
</reference>
<dbReference type="InterPro" id="IPR002100">
    <property type="entry name" value="TF_MADSbox"/>
</dbReference>
<dbReference type="STRING" id="3818.A0A444XVH7"/>
<keyword evidence="3" id="KW-0238">DNA-binding</keyword>
<dbReference type="SMR" id="A0A444XVH7"/>
<comment type="subcellular location">
    <subcellularLocation>
        <location evidence="1">Nucleus</location>
    </subcellularLocation>
</comment>
<sequence>MSTARKSRGRQKIEMKKMSNESNLQVTFSKRRGGLFNKASELCTLCGAEVAIIVFSPGQKVFSFGHPSVQTIIDRYLMHASMHNSSGTMQFIEAQRSASVCELNEQLTRISNQLDVEKKRSNELSRLQKTVMTQFWWALSIENMDKTQLNQLKAALEKLKKSVMYYAEKLHIQGIVANPPQPLLGLPSSSDVVHHHQPPFPPPTTHHVPQLFASHIRQPLMLNGENRLMHNPMFADWSMLHQHGFNINTGMGGFGNMGGLF</sequence>
<dbReference type="FunFam" id="3.40.1810.10:FF:000006">
    <property type="entry name" value="Agamous-like MADS-box protein AGL62"/>
    <property type="match status" value="1"/>
</dbReference>
<name>A0A444XVH7_ARAHY</name>
<dbReference type="PANTHER" id="PTHR11945:SF776">
    <property type="entry name" value="AGAMOUS-LIKE 50-RELATED"/>
    <property type="match status" value="1"/>
</dbReference>
<dbReference type="Pfam" id="PF00319">
    <property type="entry name" value="SRF-TF"/>
    <property type="match status" value="1"/>
</dbReference>
<reference evidence="8 9" key="1">
    <citation type="submission" date="2019-01" db="EMBL/GenBank/DDBJ databases">
        <title>Sequencing of cultivated peanut Arachis hypogaea provides insights into genome evolution and oil improvement.</title>
        <authorList>
            <person name="Chen X."/>
        </authorList>
    </citation>
    <scope>NUCLEOTIDE SEQUENCE [LARGE SCALE GENOMIC DNA]</scope>
    <source>
        <strain evidence="9">cv. Fuhuasheng</strain>
        <strain evidence="8">GDAAS-fuhuasheng2018</strain>
        <tissue evidence="8">Leaves</tissue>
    </source>
</reference>
<feature type="domain" description="MADS-box" evidence="6">
    <location>
        <begin position="8"/>
        <end position="68"/>
    </location>
</feature>
<dbReference type="Gramene" id="arahy.Tifrunner.gnm2.ann2.Ah19g550900.1">
    <property type="protein sequence ID" value="arahy.Tifrunner.gnm2.ann2.Ah19g550900.1-CDS-1"/>
    <property type="gene ID" value="arahy.Tifrunner.gnm2.ann2.Ah19g550900"/>
</dbReference>
<dbReference type="SMART" id="SM00432">
    <property type="entry name" value="MADS"/>
    <property type="match status" value="1"/>
</dbReference>
<dbReference type="InterPro" id="IPR036879">
    <property type="entry name" value="TF_MADSbox_sf"/>
</dbReference>
<dbReference type="Proteomes" id="UP000464620">
    <property type="component" value="Chromosome B09"/>
</dbReference>
<dbReference type="Gene3D" id="3.40.1810.10">
    <property type="entry name" value="Transcription factor, MADS-box"/>
    <property type="match status" value="1"/>
</dbReference>
<evidence type="ECO:0000256" key="5">
    <source>
        <dbReference type="ARBA" id="ARBA00023242"/>
    </source>
</evidence>
<dbReference type="PROSITE" id="PS50066">
    <property type="entry name" value="MADS_BOX_2"/>
    <property type="match status" value="1"/>
</dbReference>
<proteinExistence type="predicted"/>
<evidence type="ECO:0000313" key="10">
    <source>
        <dbReference type="Proteomes" id="UP000464620"/>
    </source>
</evidence>
<dbReference type="OrthoDB" id="1933443at2759"/>
<dbReference type="GO" id="GO:0005634">
    <property type="term" value="C:nucleus"/>
    <property type="evidence" value="ECO:0007669"/>
    <property type="project" value="UniProtKB-SubCell"/>
</dbReference>
<keyword evidence="9" id="KW-1185">Reference proteome</keyword>
<dbReference type="GO" id="GO:0000978">
    <property type="term" value="F:RNA polymerase II cis-regulatory region sequence-specific DNA binding"/>
    <property type="evidence" value="ECO:0007669"/>
    <property type="project" value="TreeGrafter"/>
</dbReference>